<protein>
    <submittedName>
        <fullName evidence="1">Uncharacterized protein</fullName>
    </submittedName>
</protein>
<dbReference type="AlphaFoldDB" id="A0A6C0DN05"/>
<dbReference type="EMBL" id="MN739654">
    <property type="protein sequence ID" value="QHT18308.1"/>
    <property type="molecule type" value="Genomic_DNA"/>
</dbReference>
<accession>A0A6C0DN05</accession>
<sequence>MGCLYDISTEWTTVHPAEARIIEYTSLAQFLETAVFLQPSWKDNLFDRFEVHREKKSLQLFWRNRMEWICCKISLAGMKESEETTCRKYLQEWFERSQGYRFLKYVKNDGF</sequence>
<proteinExistence type="predicted"/>
<organism evidence="1">
    <name type="scientific">viral metagenome</name>
    <dbReference type="NCBI Taxonomy" id="1070528"/>
    <lineage>
        <taxon>unclassified sequences</taxon>
        <taxon>metagenomes</taxon>
        <taxon>organismal metagenomes</taxon>
    </lineage>
</organism>
<reference evidence="1" key="1">
    <citation type="journal article" date="2020" name="Nature">
        <title>Giant virus diversity and host interactions through global metagenomics.</title>
        <authorList>
            <person name="Schulz F."/>
            <person name="Roux S."/>
            <person name="Paez-Espino D."/>
            <person name="Jungbluth S."/>
            <person name="Walsh D.A."/>
            <person name="Denef V.J."/>
            <person name="McMahon K.D."/>
            <person name="Konstantinidis K.T."/>
            <person name="Eloe-Fadrosh E.A."/>
            <person name="Kyrpides N.C."/>
            <person name="Woyke T."/>
        </authorList>
    </citation>
    <scope>NUCLEOTIDE SEQUENCE</scope>
    <source>
        <strain evidence="1">GVMAG-M-3300023174-46</strain>
    </source>
</reference>
<name>A0A6C0DN05_9ZZZZ</name>
<evidence type="ECO:0000313" key="1">
    <source>
        <dbReference type="EMBL" id="QHT18308.1"/>
    </source>
</evidence>